<gene>
    <name evidence="1" type="ORF">HMPREF9241_01500</name>
</gene>
<dbReference type="Proteomes" id="UP000003994">
    <property type="component" value="Unassembled WGS sequence"/>
</dbReference>
<dbReference type="HOGENOM" id="CLU_123722_0_0_11"/>
<name>K0ZDH7_9ACTO</name>
<dbReference type="InterPro" id="IPR036779">
    <property type="entry name" value="LysM_dom_sf"/>
</dbReference>
<protein>
    <recommendedName>
        <fullName evidence="3">LysM domain-containing protein</fullName>
    </recommendedName>
</protein>
<dbReference type="STRING" id="883077.HMPREF9241_01500"/>
<accession>K0ZDH7</accession>
<reference evidence="1 2" key="1">
    <citation type="submission" date="2012-07" db="EMBL/GenBank/DDBJ databases">
        <title>The Genome Sequence of Actinomyces turicensis ACS-279-V-COL4.</title>
        <authorList>
            <consortium name="The Broad Institute Genome Sequencing Platform"/>
            <person name="Earl A."/>
            <person name="Ward D."/>
            <person name="Feldgarden M."/>
            <person name="Gevers D."/>
            <person name="Saerens B."/>
            <person name="Vaneechoutte M."/>
            <person name="Walker B."/>
            <person name="Young S.K."/>
            <person name="Zeng Q."/>
            <person name="Gargeya S."/>
            <person name="Fitzgerald M."/>
            <person name="Haas B."/>
            <person name="Abouelleil A."/>
            <person name="Alvarado L."/>
            <person name="Arachchi H.M."/>
            <person name="Berlin A."/>
            <person name="Chapman S.B."/>
            <person name="Goldberg J."/>
            <person name="Griggs A."/>
            <person name="Gujja S."/>
            <person name="Hansen M."/>
            <person name="Howarth C."/>
            <person name="Imamovic A."/>
            <person name="Larimer J."/>
            <person name="McCowen C."/>
            <person name="Montmayeur A."/>
            <person name="Murphy C."/>
            <person name="Neiman D."/>
            <person name="Pearson M."/>
            <person name="Priest M."/>
            <person name="Roberts A."/>
            <person name="Saif S."/>
            <person name="Shea T."/>
            <person name="Sisk P."/>
            <person name="Sykes S."/>
            <person name="Wortman J."/>
            <person name="Nusbaum C."/>
            <person name="Birren B."/>
        </authorList>
    </citation>
    <scope>NUCLEOTIDE SEQUENCE [LARGE SCALE GENOMIC DNA]</scope>
    <source>
        <strain evidence="1 2">ACS-279-V-Col4</strain>
    </source>
</reference>
<evidence type="ECO:0008006" key="3">
    <source>
        <dbReference type="Google" id="ProtNLM"/>
    </source>
</evidence>
<evidence type="ECO:0000313" key="1">
    <source>
        <dbReference type="EMBL" id="EJZ85500.1"/>
    </source>
</evidence>
<dbReference type="AlphaFoldDB" id="K0ZDH7"/>
<dbReference type="PATRIC" id="fig|883077.3.peg.1514"/>
<dbReference type="eggNOG" id="ENOG5032IEN">
    <property type="taxonomic scope" value="Bacteria"/>
</dbReference>
<sequence length="156" mass="16299">MNACAGATLAHDAHPHLHLVQGMADGADVVSIESAPSARRRKGVLRQDDPATRRRPACRHQSVVVQSTMSIGHVVRGVCATLALSVVAGLAGFALAPDVYSGPTIEHAVTGGESVWSLAQGVDTDRNLEDVVTDIQRLNGIEGGLQVGQKVILPLN</sequence>
<organism evidence="1 2">
    <name type="scientific">Schaalia turicensis ACS-279-V-Col4</name>
    <dbReference type="NCBI Taxonomy" id="883077"/>
    <lineage>
        <taxon>Bacteria</taxon>
        <taxon>Bacillati</taxon>
        <taxon>Actinomycetota</taxon>
        <taxon>Actinomycetes</taxon>
        <taxon>Actinomycetales</taxon>
        <taxon>Actinomycetaceae</taxon>
        <taxon>Schaalia</taxon>
    </lineage>
</organism>
<dbReference type="EMBL" id="AGWQ01000008">
    <property type="protein sequence ID" value="EJZ85500.1"/>
    <property type="molecule type" value="Genomic_DNA"/>
</dbReference>
<evidence type="ECO:0000313" key="2">
    <source>
        <dbReference type="Proteomes" id="UP000003994"/>
    </source>
</evidence>
<proteinExistence type="predicted"/>
<keyword evidence="2" id="KW-1185">Reference proteome</keyword>
<comment type="caution">
    <text evidence="1">The sequence shown here is derived from an EMBL/GenBank/DDBJ whole genome shotgun (WGS) entry which is preliminary data.</text>
</comment>
<dbReference type="RefSeq" id="WP_006681699.1">
    <property type="nucleotide sequence ID" value="NZ_JH815210.1"/>
</dbReference>
<dbReference type="Gene3D" id="3.10.350.10">
    <property type="entry name" value="LysM domain"/>
    <property type="match status" value="1"/>
</dbReference>